<dbReference type="GO" id="GO:0006885">
    <property type="term" value="P:regulation of pH"/>
    <property type="evidence" value="ECO:0007669"/>
    <property type="project" value="InterPro"/>
</dbReference>
<feature type="transmembrane region" description="Helical" evidence="7">
    <location>
        <begin position="270"/>
        <end position="294"/>
    </location>
</feature>
<feature type="compositionally biased region" description="Low complexity" evidence="6">
    <location>
        <begin position="64"/>
        <end position="81"/>
    </location>
</feature>
<feature type="transmembrane region" description="Helical" evidence="7">
    <location>
        <begin position="123"/>
        <end position="146"/>
    </location>
</feature>
<dbReference type="PANTHER" id="PTHR30341:SF0">
    <property type="entry name" value="NA(+)_H(+) ANTIPORTER NHAA"/>
    <property type="match status" value="1"/>
</dbReference>
<dbReference type="InterPro" id="IPR004670">
    <property type="entry name" value="NhaA"/>
</dbReference>
<organism evidence="8 9">
    <name type="scientific">Pycnococcus provasolii</name>
    <dbReference type="NCBI Taxonomy" id="41880"/>
    <lineage>
        <taxon>Eukaryota</taxon>
        <taxon>Viridiplantae</taxon>
        <taxon>Chlorophyta</taxon>
        <taxon>Pseudoscourfieldiophyceae</taxon>
        <taxon>Pseudoscourfieldiales</taxon>
        <taxon>Pycnococcaceae</taxon>
        <taxon>Pycnococcus</taxon>
    </lineage>
</organism>
<keyword evidence="2" id="KW-1003">Cell membrane</keyword>
<keyword evidence="3 7" id="KW-0812">Transmembrane</keyword>
<comment type="caution">
    <text evidence="8">The sequence shown here is derived from an EMBL/GenBank/DDBJ whole genome shotgun (WGS) entry which is preliminary data.</text>
</comment>
<feature type="compositionally biased region" description="Basic and acidic residues" evidence="6">
    <location>
        <begin position="14"/>
        <end position="31"/>
    </location>
</feature>
<dbReference type="InterPro" id="IPR023171">
    <property type="entry name" value="Na/H_antiporter_dom_sf"/>
</dbReference>
<gene>
    <name evidence="8" type="ORF">PPROV_000030100</name>
</gene>
<feature type="transmembrane region" description="Helical" evidence="7">
    <location>
        <begin position="178"/>
        <end position="196"/>
    </location>
</feature>
<reference evidence="8" key="1">
    <citation type="submission" date="2020-10" db="EMBL/GenBank/DDBJ databases">
        <title>Unveiling of a novel bifunctional photoreceptor, Dualchrome1, isolated from a cosmopolitan green alga.</title>
        <authorList>
            <person name="Suzuki S."/>
            <person name="Kawachi M."/>
        </authorList>
    </citation>
    <scope>NUCLEOTIDE SEQUENCE</scope>
    <source>
        <strain evidence="8">NIES 2893</strain>
    </source>
</reference>
<feature type="transmembrane region" description="Helical" evidence="7">
    <location>
        <begin position="208"/>
        <end position="232"/>
    </location>
</feature>
<dbReference type="Proteomes" id="UP000660262">
    <property type="component" value="Unassembled WGS sequence"/>
</dbReference>
<dbReference type="GO" id="GO:0015385">
    <property type="term" value="F:sodium:proton antiporter activity"/>
    <property type="evidence" value="ECO:0007669"/>
    <property type="project" value="TreeGrafter"/>
</dbReference>
<feature type="transmembrane region" description="Helical" evidence="7">
    <location>
        <begin position="330"/>
        <end position="349"/>
    </location>
</feature>
<dbReference type="HAMAP" id="MF_01844">
    <property type="entry name" value="NhaA"/>
    <property type="match status" value="1"/>
</dbReference>
<sequence>MPNVPKPKATAAKTRTESEDLQRSLGKKEAESPSVKPPNMSEGLQKSLGKKEAESPSIMPNVPKPKAAAAKTRTEAESPSVKPKKSKPKAKAKAKAAKGFGETKKAVEEEELPIKSMGLVGPLAYLVNAGGGSVLLLTCTALSLLLANIPATAASWANLWATPIGPAFHNGHALSLQLWVNEGLMAIFFFVVGLEIKRELVHGTLRNIKSALLPCIAAFGGMVVPMGVYLAVQAKAGAAAVYSGWAVPMATDIAFAMGVLGFFKSRLPSALSAFLLTLATVDDLGAIAVITVFFATHVKASFVIAACALTAALVLQGQKDEAPGAGVPSFLPYGFGLFAIWFCLLQGGVNADVAGVAVAAAVPANAIAPKDSEAVNEAVEASYMSFDGEEEPPNYIDHLVHYIAPYTTKIVMPFFALANCGVALGGWEGFMKACAHPAAIGVFAGLLLGKPLGIAGITWLSVQLKIGAYPRGMKAWHLAILGPLGGIGFTMSLFLAALSFPNEAVTSAAKLGILLASVLSAIVGCIAMSMAKPPKQMLPWEQEGAFA</sequence>
<evidence type="ECO:0000256" key="1">
    <source>
        <dbReference type="ARBA" id="ARBA00004429"/>
    </source>
</evidence>
<feature type="transmembrane region" description="Helical" evidence="7">
    <location>
        <begin position="480"/>
        <end position="500"/>
    </location>
</feature>
<feature type="compositionally biased region" description="Basic residues" evidence="6">
    <location>
        <begin position="82"/>
        <end position="96"/>
    </location>
</feature>
<dbReference type="OrthoDB" id="496974at2759"/>
<feature type="transmembrane region" description="Helical" evidence="7">
    <location>
        <begin position="410"/>
        <end position="427"/>
    </location>
</feature>
<accession>A0A830H372</accession>
<evidence type="ECO:0000256" key="2">
    <source>
        <dbReference type="ARBA" id="ARBA00022475"/>
    </source>
</evidence>
<dbReference type="Pfam" id="PF06965">
    <property type="entry name" value="Na_H_antiport_1"/>
    <property type="match status" value="1"/>
</dbReference>
<evidence type="ECO:0000313" key="8">
    <source>
        <dbReference type="EMBL" id="GHP01545.1"/>
    </source>
</evidence>
<feature type="transmembrane region" description="Helical" evidence="7">
    <location>
        <begin position="512"/>
        <end position="531"/>
    </location>
</feature>
<evidence type="ECO:0000256" key="6">
    <source>
        <dbReference type="SAM" id="MobiDB-lite"/>
    </source>
</evidence>
<feature type="transmembrane region" description="Helical" evidence="7">
    <location>
        <begin position="439"/>
        <end position="460"/>
    </location>
</feature>
<evidence type="ECO:0000256" key="5">
    <source>
        <dbReference type="ARBA" id="ARBA00023136"/>
    </source>
</evidence>
<dbReference type="GO" id="GO:0005886">
    <property type="term" value="C:plasma membrane"/>
    <property type="evidence" value="ECO:0007669"/>
    <property type="project" value="UniProtKB-SubCell"/>
</dbReference>
<evidence type="ECO:0000313" key="9">
    <source>
        <dbReference type="Proteomes" id="UP000660262"/>
    </source>
</evidence>
<dbReference type="EMBL" id="BNJQ01000001">
    <property type="protein sequence ID" value="GHP01545.1"/>
    <property type="molecule type" value="Genomic_DNA"/>
</dbReference>
<evidence type="ECO:0000256" key="3">
    <source>
        <dbReference type="ARBA" id="ARBA00022692"/>
    </source>
</evidence>
<evidence type="ECO:0000256" key="7">
    <source>
        <dbReference type="SAM" id="Phobius"/>
    </source>
</evidence>
<dbReference type="AlphaFoldDB" id="A0A830H372"/>
<protein>
    <recommendedName>
        <fullName evidence="10">Na(+)/H(+) antiporter NhaA</fullName>
    </recommendedName>
</protein>
<keyword evidence="5 7" id="KW-0472">Membrane</keyword>
<dbReference type="Gene3D" id="1.20.1530.10">
    <property type="entry name" value="Na+/H+ antiporter like domain"/>
    <property type="match status" value="1"/>
</dbReference>
<keyword evidence="9" id="KW-1185">Reference proteome</keyword>
<proteinExistence type="inferred from homology"/>
<keyword evidence="4 7" id="KW-1133">Transmembrane helix</keyword>
<feature type="transmembrane region" description="Helical" evidence="7">
    <location>
        <begin position="300"/>
        <end position="318"/>
    </location>
</feature>
<evidence type="ECO:0008006" key="10">
    <source>
        <dbReference type="Google" id="ProtNLM"/>
    </source>
</evidence>
<evidence type="ECO:0000256" key="4">
    <source>
        <dbReference type="ARBA" id="ARBA00022989"/>
    </source>
</evidence>
<dbReference type="PANTHER" id="PTHR30341">
    <property type="entry name" value="SODIUM ION/PROTON ANTIPORTER NHAA-RELATED"/>
    <property type="match status" value="1"/>
</dbReference>
<name>A0A830H372_9CHLO</name>
<feature type="transmembrane region" description="Helical" evidence="7">
    <location>
        <begin position="244"/>
        <end position="263"/>
    </location>
</feature>
<feature type="region of interest" description="Disordered" evidence="6">
    <location>
        <begin position="1"/>
        <end position="102"/>
    </location>
</feature>
<dbReference type="NCBIfam" id="TIGR00773">
    <property type="entry name" value="NhaA"/>
    <property type="match status" value="1"/>
</dbReference>
<comment type="subcellular location">
    <subcellularLocation>
        <location evidence="1">Cell inner membrane</location>
        <topology evidence="1">Multi-pass membrane protein</topology>
    </subcellularLocation>
</comment>